<keyword evidence="7" id="KW-0675">Receptor</keyword>
<feature type="transmembrane region" description="Helical" evidence="10">
    <location>
        <begin position="136"/>
        <end position="158"/>
    </location>
</feature>
<feature type="transmembrane region" description="Helical" evidence="10">
    <location>
        <begin position="93"/>
        <end position="115"/>
    </location>
</feature>
<keyword evidence="3 10" id="KW-0812">Transmembrane</keyword>
<keyword evidence="8" id="KW-0325">Glycoprotein</keyword>
<evidence type="ECO:0000259" key="11">
    <source>
        <dbReference type="PROSITE" id="PS50262"/>
    </source>
</evidence>
<evidence type="ECO:0000256" key="2">
    <source>
        <dbReference type="ARBA" id="ARBA00022475"/>
    </source>
</evidence>
<evidence type="ECO:0000313" key="12">
    <source>
        <dbReference type="EMBL" id="PAV82028.1"/>
    </source>
</evidence>
<evidence type="ECO:0000256" key="9">
    <source>
        <dbReference type="ARBA" id="ARBA00023224"/>
    </source>
</evidence>
<comment type="caution">
    <text evidence="12">The sequence shown here is derived from an EMBL/GenBank/DDBJ whole genome shotgun (WGS) entry which is preliminary data.</text>
</comment>
<evidence type="ECO:0000256" key="4">
    <source>
        <dbReference type="ARBA" id="ARBA00022989"/>
    </source>
</evidence>
<evidence type="ECO:0000256" key="8">
    <source>
        <dbReference type="ARBA" id="ARBA00023180"/>
    </source>
</evidence>
<keyword evidence="13" id="KW-1185">Reference proteome</keyword>
<name>A0A2A2L7C3_9BILA</name>
<evidence type="ECO:0000256" key="10">
    <source>
        <dbReference type="SAM" id="Phobius"/>
    </source>
</evidence>
<accession>A0A2A2L7C3</accession>
<organism evidence="12 13">
    <name type="scientific">Diploscapter pachys</name>
    <dbReference type="NCBI Taxonomy" id="2018661"/>
    <lineage>
        <taxon>Eukaryota</taxon>
        <taxon>Metazoa</taxon>
        <taxon>Ecdysozoa</taxon>
        <taxon>Nematoda</taxon>
        <taxon>Chromadorea</taxon>
        <taxon>Rhabditida</taxon>
        <taxon>Rhabditina</taxon>
        <taxon>Rhabditomorpha</taxon>
        <taxon>Rhabditoidea</taxon>
        <taxon>Rhabditidae</taxon>
        <taxon>Diploscapter</taxon>
    </lineage>
</organism>
<evidence type="ECO:0000256" key="7">
    <source>
        <dbReference type="ARBA" id="ARBA00023170"/>
    </source>
</evidence>
<dbReference type="PROSITE" id="PS50262">
    <property type="entry name" value="G_PROTEIN_RECEP_F1_2"/>
    <property type="match status" value="1"/>
</dbReference>
<feature type="transmembrane region" description="Helical" evidence="10">
    <location>
        <begin position="264"/>
        <end position="287"/>
    </location>
</feature>
<evidence type="ECO:0000256" key="1">
    <source>
        <dbReference type="ARBA" id="ARBA00004651"/>
    </source>
</evidence>
<keyword evidence="6 10" id="KW-0472">Membrane</keyword>
<dbReference type="GO" id="GO:0005886">
    <property type="term" value="C:plasma membrane"/>
    <property type="evidence" value="ECO:0007669"/>
    <property type="project" value="UniProtKB-SubCell"/>
</dbReference>
<dbReference type="AlphaFoldDB" id="A0A2A2L7C3"/>
<feature type="transmembrane region" description="Helical" evidence="10">
    <location>
        <begin position="230"/>
        <end position="252"/>
    </location>
</feature>
<proteinExistence type="predicted"/>
<feature type="transmembrane region" description="Helical" evidence="10">
    <location>
        <begin position="178"/>
        <end position="205"/>
    </location>
</feature>
<dbReference type="InterPro" id="IPR017452">
    <property type="entry name" value="GPCR_Rhodpsn_7TM"/>
</dbReference>
<keyword evidence="4 10" id="KW-1133">Transmembrane helix</keyword>
<dbReference type="Proteomes" id="UP000218231">
    <property type="component" value="Unassembled WGS sequence"/>
</dbReference>
<dbReference type="Gene3D" id="1.20.1070.10">
    <property type="entry name" value="Rhodopsin 7-helix transmembrane proteins"/>
    <property type="match status" value="1"/>
</dbReference>
<dbReference type="PANTHER" id="PTHR24246">
    <property type="entry name" value="OLFACTORY RECEPTOR AND ADENOSINE RECEPTOR"/>
    <property type="match status" value="1"/>
</dbReference>
<keyword evidence="9" id="KW-0807">Transducer</keyword>
<keyword evidence="5" id="KW-0297">G-protein coupled receptor</keyword>
<dbReference type="SUPFAM" id="SSF81321">
    <property type="entry name" value="Family A G protein-coupled receptor-like"/>
    <property type="match status" value="1"/>
</dbReference>
<evidence type="ECO:0000313" key="13">
    <source>
        <dbReference type="Proteomes" id="UP000218231"/>
    </source>
</evidence>
<feature type="transmembrane region" description="Helical" evidence="10">
    <location>
        <begin position="46"/>
        <end position="66"/>
    </location>
</feature>
<gene>
    <name evidence="12" type="ORF">WR25_11497</name>
</gene>
<sequence>MTGFLVDYNSTLFMCSLYITLGIVSTFLSSLNLLIFFSNSEFRRKFVFFAAVDFGDLVDAVSYLLVGSGRLSGLLSGRIAVPISVYDCFYHRYWPHSLILGTELPAIGTLLIAYERICAVTRPATYNRIFSTNKKILFLSLLPIWAVFTLLTAGLSVLGDEGKRMSTTQHCAIIGSSAGWYSTLHFLFVPSAYLVSLISAFKVWYVRRKFAKHSSAQSKFGNSGKSHNKLIIVMVLAGSSILLVSMPSAVMIMIRWDIASFSDIIVALTYAMPGLLSVANFVINFAMRPEIRKQFFYLIGMRKDKAFADSQSVGGQVILPAGAAYTRGKTIGRRQTTIGTITLT</sequence>
<feature type="domain" description="G-protein coupled receptors family 1 profile" evidence="11">
    <location>
        <begin position="110"/>
        <end position="288"/>
    </location>
</feature>
<dbReference type="PANTHER" id="PTHR24246:SF27">
    <property type="entry name" value="ADENOSINE RECEPTOR, ISOFORM A"/>
    <property type="match status" value="1"/>
</dbReference>
<protein>
    <recommendedName>
        <fullName evidence="11">G-protein coupled receptors family 1 profile domain-containing protein</fullName>
    </recommendedName>
</protein>
<evidence type="ECO:0000256" key="3">
    <source>
        <dbReference type="ARBA" id="ARBA00022692"/>
    </source>
</evidence>
<keyword evidence="2" id="KW-1003">Cell membrane</keyword>
<dbReference type="EMBL" id="LIAE01007088">
    <property type="protein sequence ID" value="PAV82028.1"/>
    <property type="molecule type" value="Genomic_DNA"/>
</dbReference>
<evidence type="ECO:0000256" key="5">
    <source>
        <dbReference type="ARBA" id="ARBA00023040"/>
    </source>
</evidence>
<reference evidence="12 13" key="1">
    <citation type="journal article" date="2017" name="Curr. Biol.">
        <title>Genome architecture and evolution of a unichromosomal asexual nematode.</title>
        <authorList>
            <person name="Fradin H."/>
            <person name="Zegar C."/>
            <person name="Gutwein M."/>
            <person name="Lucas J."/>
            <person name="Kovtun M."/>
            <person name="Corcoran D."/>
            <person name="Baugh L.R."/>
            <person name="Kiontke K."/>
            <person name="Gunsalus K."/>
            <person name="Fitch D.H."/>
            <person name="Piano F."/>
        </authorList>
    </citation>
    <scope>NUCLEOTIDE SEQUENCE [LARGE SCALE GENOMIC DNA]</scope>
    <source>
        <strain evidence="12">PF1309</strain>
    </source>
</reference>
<feature type="transmembrane region" description="Helical" evidence="10">
    <location>
        <begin position="12"/>
        <end position="34"/>
    </location>
</feature>
<dbReference type="GO" id="GO:0004930">
    <property type="term" value="F:G protein-coupled receptor activity"/>
    <property type="evidence" value="ECO:0007669"/>
    <property type="project" value="UniProtKB-KW"/>
</dbReference>
<comment type="subcellular location">
    <subcellularLocation>
        <location evidence="1">Cell membrane</location>
        <topology evidence="1">Multi-pass membrane protein</topology>
    </subcellularLocation>
</comment>
<evidence type="ECO:0000256" key="6">
    <source>
        <dbReference type="ARBA" id="ARBA00023136"/>
    </source>
</evidence>